<gene>
    <name evidence="1" type="ORF">SPBR_03216</name>
</gene>
<proteinExistence type="predicted"/>
<dbReference type="OrthoDB" id="10339522at2759"/>
<dbReference type="GeneID" id="63676440"/>
<protein>
    <submittedName>
        <fullName evidence="1">Uncharacterized protein</fullName>
    </submittedName>
</protein>
<name>A0A0C2IZV9_9PEZI</name>
<dbReference type="AlphaFoldDB" id="A0A0C2IZV9"/>
<comment type="caution">
    <text evidence="1">The sequence shown here is derived from an EMBL/GenBank/DDBJ whole genome shotgun (WGS) entry which is preliminary data.</text>
</comment>
<accession>A0A0C2IZV9</accession>
<organism evidence="1 2">
    <name type="scientific">Sporothrix brasiliensis 5110</name>
    <dbReference type="NCBI Taxonomy" id="1398154"/>
    <lineage>
        <taxon>Eukaryota</taxon>
        <taxon>Fungi</taxon>
        <taxon>Dikarya</taxon>
        <taxon>Ascomycota</taxon>
        <taxon>Pezizomycotina</taxon>
        <taxon>Sordariomycetes</taxon>
        <taxon>Sordariomycetidae</taxon>
        <taxon>Ophiostomatales</taxon>
        <taxon>Ophiostomataceae</taxon>
        <taxon>Sporothrix</taxon>
    </lineage>
</organism>
<evidence type="ECO:0000313" key="2">
    <source>
        <dbReference type="Proteomes" id="UP000031575"/>
    </source>
</evidence>
<dbReference type="RefSeq" id="XP_040620295.1">
    <property type="nucleotide sequence ID" value="XM_040761519.1"/>
</dbReference>
<sequence>MSFVVMAITTHPYVQCFDAGMALTRHLFIQNSIGAGQSNGGNLGVTDGNGFNTNLIYGIGSQFMTLPLATARWSQTLPNFFDELLYLTMHDAHSPTWTVKVNMDAFAMLSLDVELLTVSTKSSISTSDASSTTSASHLASASTPATSLSSMEVEDVQIPDAATAVPGFDGNNDGGPHIGGGEMSFAILRMLAETPAEMPWSAMFIETFFDEE</sequence>
<evidence type="ECO:0000313" key="1">
    <source>
        <dbReference type="EMBL" id="KIH92285.1"/>
    </source>
</evidence>
<reference evidence="1 2" key="1">
    <citation type="journal article" date="2014" name="BMC Genomics">
        <title>Comparative genomics of the major fungal agents of human and animal Sporotrichosis: Sporothrix schenckii and Sporothrix brasiliensis.</title>
        <authorList>
            <person name="Teixeira M.M."/>
            <person name="de Almeida L.G."/>
            <person name="Kubitschek-Barreira P."/>
            <person name="Alves F.L."/>
            <person name="Kioshima E.S."/>
            <person name="Abadio A.K."/>
            <person name="Fernandes L."/>
            <person name="Derengowski L.S."/>
            <person name="Ferreira K.S."/>
            <person name="Souza R.C."/>
            <person name="Ruiz J.C."/>
            <person name="de Andrade N.C."/>
            <person name="Paes H.C."/>
            <person name="Nicola A.M."/>
            <person name="Albuquerque P."/>
            <person name="Gerber A.L."/>
            <person name="Martins V.P."/>
            <person name="Peconick L.D."/>
            <person name="Neto A.V."/>
            <person name="Chaucanez C.B."/>
            <person name="Silva P.A."/>
            <person name="Cunha O.L."/>
            <person name="de Oliveira F.F."/>
            <person name="dos Santos T.C."/>
            <person name="Barros A.L."/>
            <person name="Soares M.A."/>
            <person name="de Oliveira L.M."/>
            <person name="Marini M.M."/>
            <person name="Villalobos-Duno H."/>
            <person name="Cunha M.M."/>
            <person name="de Hoog S."/>
            <person name="da Silveira J.F."/>
            <person name="Henrissat B."/>
            <person name="Nino-Vega G.A."/>
            <person name="Cisalpino P.S."/>
            <person name="Mora-Montes H.M."/>
            <person name="Almeida S.R."/>
            <person name="Stajich J.E."/>
            <person name="Lopes-Bezerra L.M."/>
            <person name="Vasconcelos A.T."/>
            <person name="Felipe M.S."/>
        </authorList>
    </citation>
    <scope>NUCLEOTIDE SEQUENCE [LARGE SCALE GENOMIC DNA]</scope>
    <source>
        <strain evidence="1 2">5110</strain>
    </source>
</reference>
<dbReference type="Proteomes" id="UP000031575">
    <property type="component" value="Unassembled WGS sequence"/>
</dbReference>
<dbReference type="EMBL" id="AWTV01000006">
    <property type="protein sequence ID" value="KIH92285.1"/>
    <property type="molecule type" value="Genomic_DNA"/>
</dbReference>
<dbReference type="HOGENOM" id="CLU_1300392_0_0_1"/>
<dbReference type="VEuPathDB" id="FungiDB:SPBR_03216"/>
<keyword evidence="2" id="KW-1185">Reference proteome</keyword>